<evidence type="ECO:0000256" key="3">
    <source>
        <dbReference type="ARBA" id="ARBA00023002"/>
    </source>
</evidence>
<dbReference type="InterPro" id="IPR008927">
    <property type="entry name" value="6-PGluconate_DH-like_C_sf"/>
</dbReference>
<dbReference type="Proteomes" id="UP000321617">
    <property type="component" value="Unassembled WGS sequence"/>
</dbReference>
<dbReference type="InterPro" id="IPR006108">
    <property type="entry name" value="3HC_DH_C"/>
</dbReference>
<dbReference type="SUPFAM" id="SSF48179">
    <property type="entry name" value="6-phosphogluconate dehydrogenase C-terminal domain-like"/>
    <property type="match status" value="1"/>
</dbReference>
<reference evidence="7 8" key="1">
    <citation type="journal article" date="2013" name="Stand. Genomic Sci.">
        <title>Genomic Encyclopedia of Type Strains, Phase I: The one thousand microbial genomes (KMG-I) project.</title>
        <authorList>
            <person name="Kyrpides N.C."/>
            <person name="Woyke T."/>
            <person name="Eisen J.A."/>
            <person name="Garrity G."/>
            <person name="Lilburn T.G."/>
            <person name="Beck B.J."/>
            <person name="Whitman W.B."/>
            <person name="Hugenholtz P."/>
            <person name="Klenk H.P."/>
        </authorList>
    </citation>
    <scope>NUCLEOTIDE SEQUENCE [LARGE SCALE GENOMIC DNA]</scope>
    <source>
        <strain evidence="7 8">DSM 45044</strain>
    </source>
</reference>
<dbReference type="Pfam" id="PF00725">
    <property type="entry name" value="3HCDH"/>
    <property type="match status" value="1"/>
</dbReference>
<dbReference type="InterPro" id="IPR022694">
    <property type="entry name" value="3-OHacyl-CoA_DH"/>
</dbReference>
<evidence type="ECO:0000256" key="4">
    <source>
        <dbReference type="PIRSR" id="PIRSR000105-1"/>
    </source>
</evidence>
<evidence type="ECO:0000259" key="6">
    <source>
        <dbReference type="Pfam" id="PF02737"/>
    </source>
</evidence>
<dbReference type="InterPro" id="IPR013328">
    <property type="entry name" value="6PGD_dom2"/>
</dbReference>
<evidence type="ECO:0000259" key="5">
    <source>
        <dbReference type="Pfam" id="PF00725"/>
    </source>
</evidence>
<accession>A0A562V2K5</accession>
<comment type="pathway">
    <text evidence="1">Lipid metabolism; butanoate metabolism.</text>
</comment>
<keyword evidence="3" id="KW-0560">Oxidoreductase</keyword>
<gene>
    <name evidence="7" type="ORF">LX16_2891</name>
</gene>
<name>A0A562V2K5_9ACTN</name>
<dbReference type="PIRSF" id="PIRSF000105">
    <property type="entry name" value="HCDH"/>
    <property type="match status" value="1"/>
</dbReference>
<evidence type="ECO:0000313" key="8">
    <source>
        <dbReference type="Proteomes" id="UP000321617"/>
    </source>
</evidence>
<feature type="site" description="Important for catalytic activity" evidence="4">
    <location>
        <position position="141"/>
    </location>
</feature>
<evidence type="ECO:0000256" key="1">
    <source>
        <dbReference type="ARBA" id="ARBA00005086"/>
    </source>
</evidence>
<feature type="domain" description="3-hydroxyacyl-CoA dehydrogenase NAD binding" evidence="6">
    <location>
        <begin position="9"/>
        <end position="184"/>
    </location>
</feature>
<evidence type="ECO:0000256" key="2">
    <source>
        <dbReference type="ARBA" id="ARBA00009463"/>
    </source>
</evidence>
<dbReference type="OrthoDB" id="3216872at2"/>
<dbReference type="SUPFAM" id="SSF51735">
    <property type="entry name" value="NAD(P)-binding Rossmann-fold domains"/>
    <property type="match status" value="1"/>
</dbReference>
<dbReference type="InterPro" id="IPR006176">
    <property type="entry name" value="3-OHacyl-CoA_DH_NAD-bd"/>
</dbReference>
<sequence length="289" mass="30668">MPDSPQDFTVIGAGTMGAGIGYVAASAGYRVTIVEVDADRATAALDRIARWADQAEDRGRAEPGTASAVRDRLHTVADVADSPEGAEVIVEAVPERADLKRAVLAAAEARGPRLLASNTSSIAITSLAEPLHHPDRFCGLHFFNPVYAMSLLEIVVTDATTDATRDHALAIAARLGKEPIVVRDSPGFATSRLGNALSLEAVRMVESGVASAADIDKAMALGYRHPMGPLELTDVVGLDVRLDIARTLQAAYGDRFAPPRLLVEMVESGRLGKKSGEGFYLWRDGRKVA</sequence>
<dbReference type="Pfam" id="PF02737">
    <property type="entry name" value="3HCDH_N"/>
    <property type="match status" value="1"/>
</dbReference>
<dbReference type="EMBL" id="VLLL01000006">
    <property type="protein sequence ID" value="TWJ12140.1"/>
    <property type="molecule type" value="Genomic_DNA"/>
</dbReference>
<dbReference type="GO" id="GO:0008691">
    <property type="term" value="F:3-hydroxybutyryl-CoA dehydrogenase activity"/>
    <property type="evidence" value="ECO:0007669"/>
    <property type="project" value="TreeGrafter"/>
</dbReference>
<keyword evidence="8" id="KW-1185">Reference proteome</keyword>
<comment type="similarity">
    <text evidence="2">Belongs to the 3-hydroxyacyl-CoA dehydrogenase family.</text>
</comment>
<evidence type="ECO:0000313" key="7">
    <source>
        <dbReference type="EMBL" id="TWJ12140.1"/>
    </source>
</evidence>
<dbReference type="Gene3D" id="3.40.50.720">
    <property type="entry name" value="NAD(P)-binding Rossmann-like Domain"/>
    <property type="match status" value="1"/>
</dbReference>
<feature type="domain" description="3-hydroxyacyl-CoA dehydrogenase C-terminal" evidence="5">
    <location>
        <begin position="187"/>
        <end position="281"/>
    </location>
</feature>
<dbReference type="RefSeq" id="WP_147139017.1">
    <property type="nucleotide sequence ID" value="NZ_BAABIJ010000002.1"/>
</dbReference>
<protein>
    <submittedName>
        <fullName evidence="7">3-hydroxyacyl-CoA dehydrogenase</fullName>
    </submittedName>
</protein>
<dbReference type="InterPro" id="IPR036291">
    <property type="entry name" value="NAD(P)-bd_dom_sf"/>
</dbReference>
<dbReference type="GO" id="GO:0006635">
    <property type="term" value="P:fatty acid beta-oxidation"/>
    <property type="evidence" value="ECO:0007669"/>
    <property type="project" value="TreeGrafter"/>
</dbReference>
<dbReference type="AlphaFoldDB" id="A0A562V2K5"/>
<comment type="caution">
    <text evidence="7">The sequence shown here is derived from an EMBL/GenBank/DDBJ whole genome shotgun (WGS) entry which is preliminary data.</text>
</comment>
<dbReference type="PANTHER" id="PTHR48075:SF5">
    <property type="entry name" value="3-HYDROXYBUTYRYL-COA DEHYDROGENASE"/>
    <property type="match status" value="1"/>
</dbReference>
<dbReference type="PANTHER" id="PTHR48075">
    <property type="entry name" value="3-HYDROXYACYL-COA DEHYDROGENASE FAMILY PROTEIN"/>
    <property type="match status" value="1"/>
</dbReference>
<proteinExistence type="inferred from homology"/>
<dbReference type="GO" id="GO:0070403">
    <property type="term" value="F:NAD+ binding"/>
    <property type="evidence" value="ECO:0007669"/>
    <property type="project" value="InterPro"/>
</dbReference>
<organism evidence="7 8">
    <name type="scientific">Stackebrandtia albiflava</name>
    <dbReference type="NCBI Taxonomy" id="406432"/>
    <lineage>
        <taxon>Bacteria</taxon>
        <taxon>Bacillati</taxon>
        <taxon>Actinomycetota</taxon>
        <taxon>Actinomycetes</taxon>
        <taxon>Glycomycetales</taxon>
        <taxon>Glycomycetaceae</taxon>
        <taxon>Stackebrandtia</taxon>
    </lineage>
</organism>
<dbReference type="Gene3D" id="1.10.1040.10">
    <property type="entry name" value="N-(1-d-carboxylethyl)-l-norvaline Dehydrogenase, domain 2"/>
    <property type="match status" value="1"/>
</dbReference>